<keyword evidence="1" id="KW-1133">Transmembrane helix</keyword>
<dbReference type="EMBL" id="CAJPDR010000953">
    <property type="protein sequence ID" value="CAF9943270.1"/>
    <property type="molecule type" value="Genomic_DNA"/>
</dbReference>
<accession>A0A8H3J9C6</accession>
<proteinExistence type="predicted"/>
<evidence type="ECO:0000256" key="1">
    <source>
        <dbReference type="SAM" id="Phobius"/>
    </source>
</evidence>
<dbReference type="Proteomes" id="UP000664203">
    <property type="component" value="Unassembled WGS sequence"/>
</dbReference>
<dbReference type="Gene3D" id="3.40.50.300">
    <property type="entry name" value="P-loop containing nucleotide triphosphate hydrolases"/>
    <property type="match status" value="1"/>
</dbReference>
<feature type="transmembrane region" description="Helical" evidence="1">
    <location>
        <begin position="377"/>
        <end position="400"/>
    </location>
</feature>
<dbReference type="InterPro" id="IPR046623">
    <property type="entry name" value="DUF6536"/>
</dbReference>
<dbReference type="InterPro" id="IPR040632">
    <property type="entry name" value="Sulfotransfer_4"/>
</dbReference>
<gene>
    <name evidence="3" type="ORF">ALECFALPRED_010973</name>
</gene>
<keyword evidence="1" id="KW-0812">Transmembrane</keyword>
<dbReference type="PANTHER" id="PTHR35395">
    <property type="entry name" value="DUF6536 DOMAIN-CONTAINING PROTEIN"/>
    <property type="match status" value="1"/>
</dbReference>
<keyword evidence="4" id="KW-1185">Reference proteome</keyword>
<feature type="transmembrane region" description="Helical" evidence="1">
    <location>
        <begin position="267"/>
        <end position="290"/>
    </location>
</feature>
<comment type="caution">
    <text evidence="3">The sequence shown here is derived from an EMBL/GenBank/DDBJ whole genome shotgun (WGS) entry which is preliminary data.</text>
</comment>
<dbReference type="OrthoDB" id="5429634at2759"/>
<feature type="domain" description="DUF6536" evidence="2">
    <location>
        <begin position="266"/>
        <end position="416"/>
    </location>
</feature>
<evidence type="ECO:0000259" key="2">
    <source>
        <dbReference type="Pfam" id="PF20163"/>
    </source>
</evidence>
<sequence length="682" mass="77596">MPRTGTVTMQVALETLGCKPTYHGYTPLHHIDECAKWIRAFEAKYHNNGPPFTRDDWDDLLGNYRAVTDSPAICFAEELIEAYPEAKVVLVERDVESWYLSFKGMIDEMYNPIVQILRILDPQVLGPTASMFYHVYKDRKGFCRTDKKEELQCTARTLYREHYKHVRSVCPKDRLLDFKLKDGWGPLCEFLDKEEPGVPFPRLNEGAALAEKFKEFQKRSMLLVLRNLTVVGVSYGKIESFSPWFPETDPKNPQARIKKLSHRGTSLFIQILISTTVLVFNISVMIYAAVKYGIYHGFGDLYQGDCKLVARYNTVAHLGINIVSTLLLSASNYCAQLLVAPTRSEVDRAHEKRDWLDIGVPSFRNLWKRRIAQKRKATWTLLMISSVLLHLIWNSAVFAAKPFNSYRVLTVTSDYLTDAGPWPTQNNQTLYLLQNPKSLFYLNATQCIERYISPNPGQMDVLVVAANVTMRDRASLVDGNSSSSLLYEYDSFDGGTNWIWASSWLCSAYAQPGSRPVSWCIAENLAKEVDWIVAWYSWISNGILDKSLWVKVDHCVSAGVESLDNHYALRYSALILLTVCILNTAKCAAIYYTAFLHYRSNTSHREKASLVTIGDAVASFLAEKDPTTERLPFASREEFTKEKWPTQRSPRLHPGPSLCAIPSFRAASWTRWLVTLALCVTV</sequence>
<evidence type="ECO:0000313" key="4">
    <source>
        <dbReference type="Proteomes" id="UP000664203"/>
    </source>
</evidence>
<dbReference type="Pfam" id="PF17784">
    <property type="entry name" value="Sulfotransfer_4"/>
    <property type="match status" value="1"/>
</dbReference>
<organism evidence="3 4">
    <name type="scientific">Alectoria fallacina</name>
    <dbReference type="NCBI Taxonomy" id="1903189"/>
    <lineage>
        <taxon>Eukaryota</taxon>
        <taxon>Fungi</taxon>
        <taxon>Dikarya</taxon>
        <taxon>Ascomycota</taxon>
        <taxon>Pezizomycotina</taxon>
        <taxon>Lecanoromycetes</taxon>
        <taxon>OSLEUM clade</taxon>
        <taxon>Lecanoromycetidae</taxon>
        <taxon>Lecanorales</taxon>
        <taxon>Lecanorineae</taxon>
        <taxon>Parmeliaceae</taxon>
        <taxon>Alectoria</taxon>
    </lineage>
</organism>
<dbReference type="PANTHER" id="PTHR35395:SF1">
    <property type="entry name" value="DUF6536 DOMAIN-CONTAINING PROTEIN"/>
    <property type="match status" value="1"/>
</dbReference>
<protein>
    <recommendedName>
        <fullName evidence="2">DUF6536 domain-containing protein</fullName>
    </recommendedName>
</protein>
<dbReference type="InterPro" id="IPR027417">
    <property type="entry name" value="P-loop_NTPase"/>
</dbReference>
<name>A0A8H3J9C6_9LECA</name>
<keyword evidence="1" id="KW-0472">Membrane</keyword>
<reference evidence="3" key="1">
    <citation type="submission" date="2021-03" db="EMBL/GenBank/DDBJ databases">
        <authorList>
            <person name="Tagirdzhanova G."/>
        </authorList>
    </citation>
    <scope>NUCLEOTIDE SEQUENCE</scope>
</reference>
<dbReference type="SUPFAM" id="SSF52540">
    <property type="entry name" value="P-loop containing nucleoside triphosphate hydrolases"/>
    <property type="match status" value="1"/>
</dbReference>
<dbReference type="AlphaFoldDB" id="A0A8H3J9C6"/>
<evidence type="ECO:0000313" key="3">
    <source>
        <dbReference type="EMBL" id="CAF9943270.1"/>
    </source>
</evidence>
<dbReference type="Pfam" id="PF20163">
    <property type="entry name" value="DUF6536"/>
    <property type="match status" value="1"/>
</dbReference>